<sequence length="119" mass="13528">MVNQIWLVGLGGFFGAILRYFFNQYFSTFILFPLGTFLVNMTGSFFIGLLLGSDWISSSIRILVGTGFLGAYTTFSTFNFELFMLKKNGRDFQFFLYIVSSYILGIFLAYLGYSITSLL</sequence>
<accession>K6DS98</accession>
<dbReference type="HAMAP" id="MF_00454">
    <property type="entry name" value="FluC"/>
    <property type="match status" value="1"/>
</dbReference>
<evidence type="ECO:0000256" key="7">
    <source>
        <dbReference type="ARBA" id="ARBA00035120"/>
    </source>
</evidence>
<evidence type="ECO:0000256" key="5">
    <source>
        <dbReference type="ARBA" id="ARBA00023136"/>
    </source>
</evidence>
<comment type="function">
    <text evidence="9 10">Fluoride-specific ion channel. Important for reducing fluoride concentration in the cell, thus reducing its toxicity.</text>
</comment>
<name>K6DS98_SCHAZ</name>
<dbReference type="AlphaFoldDB" id="K6DS98"/>
<keyword evidence="10" id="KW-0813">Transport</keyword>
<evidence type="ECO:0000256" key="1">
    <source>
        <dbReference type="ARBA" id="ARBA00004651"/>
    </source>
</evidence>
<feature type="transmembrane region" description="Helical" evidence="10">
    <location>
        <begin position="6"/>
        <end position="22"/>
    </location>
</feature>
<dbReference type="PANTHER" id="PTHR28259:SF1">
    <property type="entry name" value="FLUORIDE EXPORT PROTEIN 1-RELATED"/>
    <property type="match status" value="1"/>
</dbReference>
<evidence type="ECO:0000256" key="6">
    <source>
        <dbReference type="ARBA" id="ARBA00023303"/>
    </source>
</evidence>
<comment type="activity regulation">
    <text evidence="10">Na(+) is not transported, but it plays an essential structural role and its presence is essential for fluoride channel function.</text>
</comment>
<feature type="binding site" evidence="10">
    <location>
        <position position="73"/>
    </location>
    <ligand>
        <name>Na(+)</name>
        <dbReference type="ChEBI" id="CHEBI:29101"/>
        <note>structural</note>
    </ligand>
</feature>
<evidence type="ECO:0000313" key="11">
    <source>
        <dbReference type="EMBL" id="EKN71113.1"/>
    </source>
</evidence>
<dbReference type="GeneID" id="96997214"/>
<evidence type="ECO:0000256" key="8">
    <source>
        <dbReference type="ARBA" id="ARBA00035585"/>
    </source>
</evidence>
<dbReference type="Proteomes" id="UP000006315">
    <property type="component" value="Unassembled WGS sequence"/>
</dbReference>
<dbReference type="RefSeq" id="WP_004430837.1">
    <property type="nucleotide sequence ID" value="NZ_AJLR01000005.1"/>
</dbReference>
<keyword evidence="3 10" id="KW-0812">Transmembrane</keyword>
<evidence type="ECO:0000256" key="2">
    <source>
        <dbReference type="ARBA" id="ARBA00022475"/>
    </source>
</evidence>
<evidence type="ECO:0000256" key="4">
    <source>
        <dbReference type="ARBA" id="ARBA00022989"/>
    </source>
</evidence>
<keyword evidence="10" id="KW-0915">Sodium</keyword>
<gene>
    <name evidence="10" type="primary">fluC</name>
    <name evidence="10" type="synonym">crcB</name>
    <name evidence="11" type="ORF">BAZO_00485</name>
</gene>
<dbReference type="STRING" id="1131731.BAZO_00485"/>
<feature type="transmembrane region" description="Helical" evidence="10">
    <location>
        <begin position="62"/>
        <end position="82"/>
    </location>
</feature>
<keyword evidence="12" id="KW-1185">Reference proteome</keyword>
<dbReference type="NCBIfam" id="TIGR00494">
    <property type="entry name" value="crcB"/>
    <property type="match status" value="1"/>
</dbReference>
<feature type="transmembrane region" description="Helical" evidence="10">
    <location>
        <begin position="29"/>
        <end position="50"/>
    </location>
</feature>
<evidence type="ECO:0000256" key="10">
    <source>
        <dbReference type="HAMAP-Rule" id="MF_00454"/>
    </source>
</evidence>
<dbReference type="GO" id="GO:0046872">
    <property type="term" value="F:metal ion binding"/>
    <property type="evidence" value="ECO:0007669"/>
    <property type="project" value="UniProtKB-KW"/>
</dbReference>
<feature type="binding site" evidence="10">
    <location>
        <position position="70"/>
    </location>
    <ligand>
        <name>Na(+)</name>
        <dbReference type="ChEBI" id="CHEBI:29101"/>
        <note>structural</note>
    </ligand>
</feature>
<dbReference type="GO" id="GO:0062054">
    <property type="term" value="F:fluoride channel activity"/>
    <property type="evidence" value="ECO:0007669"/>
    <property type="project" value="UniProtKB-UniRule"/>
</dbReference>
<keyword evidence="10" id="KW-0479">Metal-binding</keyword>
<proteinExistence type="inferred from homology"/>
<feature type="transmembrane region" description="Helical" evidence="10">
    <location>
        <begin position="94"/>
        <end position="113"/>
    </location>
</feature>
<organism evidence="11 12">
    <name type="scientific">Schinkia azotoformans LMG 9581</name>
    <dbReference type="NCBI Taxonomy" id="1131731"/>
    <lineage>
        <taxon>Bacteria</taxon>
        <taxon>Bacillati</taxon>
        <taxon>Bacillota</taxon>
        <taxon>Bacilli</taxon>
        <taxon>Bacillales</taxon>
        <taxon>Bacillaceae</taxon>
        <taxon>Calidifontibacillus/Schinkia group</taxon>
        <taxon>Schinkia</taxon>
    </lineage>
</organism>
<keyword evidence="4 10" id="KW-1133">Transmembrane helix</keyword>
<evidence type="ECO:0000256" key="9">
    <source>
        <dbReference type="ARBA" id="ARBA00049940"/>
    </source>
</evidence>
<dbReference type="GO" id="GO:0140114">
    <property type="term" value="P:cellular detoxification of fluoride"/>
    <property type="evidence" value="ECO:0007669"/>
    <property type="project" value="UniProtKB-UniRule"/>
</dbReference>
<dbReference type="Pfam" id="PF02537">
    <property type="entry name" value="CRCB"/>
    <property type="match status" value="1"/>
</dbReference>
<dbReference type="InterPro" id="IPR003691">
    <property type="entry name" value="FluC"/>
</dbReference>
<comment type="catalytic activity">
    <reaction evidence="8">
        <text>fluoride(in) = fluoride(out)</text>
        <dbReference type="Rhea" id="RHEA:76159"/>
        <dbReference type="ChEBI" id="CHEBI:17051"/>
    </reaction>
    <physiologicalReaction direction="left-to-right" evidence="8">
        <dbReference type="Rhea" id="RHEA:76160"/>
    </physiologicalReaction>
</comment>
<keyword evidence="6 10" id="KW-0407">Ion channel</keyword>
<comment type="similarity">
    <text evidence="7 10">Belongs to the fluoride channel Fluc/FEX (TC 1.A.43) family.</text>
</comment>
<evidence type="ECO:0000256" key="3">
    <source>
        <dbReference type="ARBA" id="ARBA00022692"/>
    </source>
</evidence>
<comment type="subcellular location">
    <subcellularLocation>
        <location evidence="1 10">Cell membrane</location>
        <topology evidence="1 10">Multi-pass membrane protein</topology>
    </subcellularLocation>
</comment>
<protein>
    <recommendedName>
        <fullName evidence="10">Fluoride-specific ion channel FluC</fullName>
    </recommendedName>
</protein>
<evidence type="ECO:0000313" key="12">
    <source>
        <dbReference type="Proteomes" id="UP000006315"/>
    </source>
</evidence>
<dbReference type="PANTHER" id="PTHR28259">
    <property type="entry name" value="FLUORIDE EXPORT PROTEIN 1-RELATED"/>
    <property type="match status" value="1"/>
</dbReference>
<dbReference type="PATRIC" id="fig|1131731.3.peg.99"/>
<keyword evidence="10" id="KW-0406">Ion transport</keyword>
<dbReference type="EMBL" id="AJLR01000005">
    <property type="protein sequence ID" value="EKN71113.1"/>
    <property type="molecule type" value="Genomic_DNA"/>
</dbReference>
<comment type="caution">
    <text evidence="11">The sequence shown here is derived from an EMBL/GenBank/DDBJ whole genome shotgun (WGS) entry which is preliminary data.</text>
</comment>
<keyword evidence="2 10" id="KW-1003">Cell membrane</keyword>
<reference evidence="11 12" key="1">
    <citation type="journal article" date="2012" name="Front. Microbiol.">
        <title>Redundancy and modularity in membrane-associated dissimilatory nitrate reduction in Bacillus.</title>
        <authorList>
            <person name="Heylen K."/>
            <person name="Keltjens J."/>
        </authorList>
    </citation>
    <scope>NUCLEOTIDE SEQUENCE [LARGE SCALE GENOMIC DNA]</scope>
    <source>
        <strain evidence="11 12">LMG 9581</strain>
    </source>
</reference>
<dbReference type="GO" id="GO:0005886">
    <property type="term" value="C:plasma membrane"/>
    <property type="evidence" value="ECO:0007669"/>
    <property type="project" value="UniProtKB-SubCell"/>
</dbReference>
<keyword evidence="5 10" id="KW-0472">Membrane</keyword>